<dbReference type="HOGENOM" id="CLU_110251_0_0_0"/>
<name>W0RL84_9BACT</name>
<dbReference type="AlphaFoldDB" id="W0RL84"/>
<dbReference type="InterPro" id="IPR029058">
    <property type="entry name" value="AB_hydrolase_fold"/>
</dbReference>
<proteinExistence type="predicted"/>
<dbReference type="STRING" id="861299.J421_3999"/>
<dbReference type="Proteomes" id="UP000019151">
    <property type="component" value="Chromosome"/>
</dbReference>
<evidence type="ECO:0000313" key="2">
    <source>
        <dbReference type="Proteomes" id="UP000019151"/>
    </source>
</evidence>
<dbReference type="EMBL" id="CP007128">
    <property type="protein sequence ID" value="AHG91536.1"/>
    <property type="molecule type" value="Genomic_DNA"/>
</dbReference>
<dbReference type="KEGG" id="gba:J421_3999"/>
<gene>
    <name evidence="1" type="ORF">J421_3999</name>
</gene>
<protein>
    <submittedName>
        <fullName evidence="1">Esterase/lipase</fullName>
    </submittedName>
</protein>
<keyword evidence="2" id="KW-1185">Reference proteome</keyword>
<organism evidence="1 2">
    <name type="scientific">Gemmatirosa kalamazoonensis</name>
    <dbReference type="NCBI Taxonomy" id="861299"/>
    <lineage>
        <taxon>Bacteria</taxon>
        <taxon>Pseudomonadati</taxon>
        <taxon>Gemmatimonadota</taxon>
        <taxon>Gemmatimonadia</taxon>
        <taxon>Gemmatimonadales</taxon>
        <taxon>Gemmatimonadaceae</taxon>
        <taxon>Gemmatirosa</taxon>
    </lineage>
</organism>
<dbReference type="Gene3D" id="3.40.50.1820">
    <property type="entry name" value="alpha/beta hydrolase"/>
    <property type="match status" value="1"/>
</dbReference>
<sequence>MSDPVERHLTVPRTARYYTLGDAATAREIWVVLHGYGQLAAYFARPFAPHAAGRLVVVPEALSRFYLESTLDGPHGPRVGATWMTREDRDAEIGDYVRWLDLALDAAADGAGAPLHVLGFSQATATACRWLAARDRRGAPPAARLVLWAGDVPPELDLGAAWLRRTRLTFVAGAEDRFVAADAVAALRARLDAAGVPYDAVRFEGGHKLDAPTLARVMHATVDVSAP</sequence>
<accession>W0RL84</accession>
<evidence type="ECO:0000313" key="1">
    <source>
        <dbReference type="EMBL" id="AHG91536.1"/>
    </source>
</evidence>
<dbReference type="InParanoid" id="W0RL84"/>
<dbReference type="RefSeq" id="WP_025412984.1">
    <property type="nucleotide sequence ID" value="NZ_CP007128.1"/>
</dbReference>
<dbReference type="SUPFAM" id="SSF53474">
    <property type="entry name" value="alpha/beta-Hydrolases"/>
    <property type="match status" value="1"/>
</dbReference>
<dbReference type="eggNOG" id="COG0400">
    <property type="taxonomic scope" value="Bacteria"/>
</dbReference>
<reference evidence="1 2" key="1">
    <citation type="journal article" date="2014" name="Genome Announc.">
        <title>Genome Sequence and Methylome of Soil Bacterium Gemmatirosa kalamazoonensis KBS708T, a Member of the Rarely Cultivated Gemmatimonadetes Phylum.</title>
        <authorList>
            <person name="Debruyn J.M."/>
            <person name="Radosevich M."/>
            <person name="Wommack K.E."/>
            <person name="Polson S.W."/>
            <person name="Hauser L.J."/>
            <person name="Fawaz M.N."/>
            <person name="Korlach J."/>
            <person name="Tsai Y.C."/>
        </authorList>
    </citation>
    <scope>NUCLEOTIDE SEQUENCE [LARGE SCALE GENOMIC DNA]</scope>
    <source>
        <strain evidence="1 2">KBS708</strain>
    </source>
</reference>
<dbReference type="OrthoDB" id="595091at2"/>